<evidence type="ECO:0000256" key="2">
    <source>
        <dbReference type="ARBA" id="ARBA00022448"/>
    </source>
</evidence>
<evidence type="ECO:0000256" key="3">
    <source>
        <dbReference type="ARBA" id="ARBA00022475"/>
    </source>
</evidence>
<feature type="transmembrane region" description="Helical" evidence="7">
    <location>
        <begin position="258"/>
        <end position="281"/>
    </location>
</feature>
<keyword evidence="4 7" id="KW-0812">Transmembrane</keyword>
<feature type="transmembrane region" description="Helical" evidence="7">
    <location>
        <begin position="142"/>
        <end position="163"/>
    </location>
</feature>
<feature type="transmembrane region" description="Helical" evidence="7">
    <location>
        <begin position="328"/>
        <end position="350"/>
    </location>
</feature>
<organism evidence="9 10">
    <name type="scientific">Virgisporangium ochraceum</name>
    <dbReference type="NCBI Taxonomy" id="65505"/>
    <lineage>
        <taxon>Bacteria</taxon>
        <taxon>Bacillati</taxon>
        <taxon>Actinomycetota</taxon>
        <taxon>Actinomycetes</taxon>
        <taxon>Micromonosporales</taxon>
        <taxon>Micromonosporaceae</taxon>
        <taxon>Virgisporangium</taxon>
    </lineage>
</organism>
<keyword evidence="5 7" id="KW-1133">Transmembrane helix</keyword>
<dbReference type="Gene3D" id="1.20.1720.10">
    <property type="entry name" value="Multidrug resistance protein D"/>
    <property type="match status" value="1"/>
</dbReference>
<dbReference type="Proteomes" id="UP000635606">
    <property type="component" value="Unassembled WGS sequence"/>
</dbReference>
<dbReference type="InterPro" id="IPR011701">
    <property type="entry name" value="MFS"/>
</dbReference>
<keyword evidence="2" id="KW-0813">Transport</keyword>
<feature type="domain" description="Major facilitator superfamily (MFS) profile" evidence="8">
    <location>
        <begin position="16"/>
        <end position="441"/>
    </location>
</feature>
<feature type="transmembrane region" description="Helical" evidence="7">
    <location>
        <begin position="107"/>
        <end position="130"/>
    </location>
</feature>
<evidence type="ECO:0000256" key="1">
    <source>
        <dbReference type="ARBA" id="ARBA00004651"/>
    </source>
</evidence>
<dbReference type="EMBL" id="BOPH01000090">
    <property type="protein sequence ID" value="GIJ71748.1"/>
    <property type="molecule type" value="Genomic_DNA"/>
</dbReference>
<dbReference type="Gene3D" id="1.20.1250.20">
    <property type="entry name" value="MFS general substrate transporter like domains"/>
    <property type="match status" value="1"/>
</dbReference>
<feature type="transmembrane region" description="Helical" evidence="7">
    <location>
        <begin position="82"/>
        <end position="101"/>
    </location>
</feature>
<dbReference type="PRINTS" id="PR01036">
    <property type="entry name" value="TCRTETB"/>
</dbReference>
<evidence type="ECO:0000313" key="10">
    <source>
        <dbReference type="Proteomes" id="UP000635606"/>
    </source>
</evidence>
<feature type="transmembrane region" description="Helical" evidence="7">
    <location>
        <begin position="202"/>
        <end position="221"/>
    </location>
</feature>
<dbReference type="AlphaFoldDB" id="A0A8J3ZYT1"/>
<feature type="transmembrane region" description="Helical" evidence="7">
    <location>
        <begin position="12"/>
        <end position="38"/>
    </location>
</feature>
<dbReference type="InterPro" id="IPR020846">
    <property type="entry name" value="MFS_dom"/>
</dbReference>
<accession>A0A8J3ZYT1</accession>
<dbReference type="GO" id="GO:0022857">
    <property type="term" value="F:transmembrane transporter activity"/>
    <property type="evidence" value="ECO:0007669"/>
    <property type="project" value="InterPro"/>
</dbReference>
<feature type="transmembrane region" description="Helical" evidence="7">
    <location>
        <begin position="227"/>
        <end position="246"/>
    </location>
</feature>
<dbReference type="PANTHER" id="PTHR42718:SF46">
    <property type="entry name" value="BLR6921 PROTEIN"/>
    <property type="match status" value="1"/>
</dbReference>
<name>A0A8J3ZYT1_9ACTN</name>
<keyword evidence="10" id="KW-1185">Reference proteome</keyword>
<comment type="caution">
    <text evidence="9">The sequence shown here is derived from an EMBL/GenBank/DDBJ whole genome shotgun (WGS) entry which is preliminary data.</text>
</comment>
<keyword evidence="6 7" id="KW-0472">Membrane</keyword>
<feature type="transmembrane region" description="Helical" evidence="7">
    <location>
        <begin position="356"/>
        <end position="375"/>
    </location>
</feature>
<dbReference type="InterPro" id="IPR036259">
    <property type="entry name" value="MFS_trans_sf"/>
</dbReference>
<feature type="transmembrane region" description="Helical" evidence="7">
    <location>
        <begin position="415"/>
        <end position="436"/>
    </location>
</feature>
<comment type="subcellular location">
    <subcellularLocation>
        <location evidence="1">Cell membrane</location>
        <topology evidence="1">Multi-pass membrane protein</topology>
    </subcellularLocation>
</comment>
<dbReference type="RefSeq" id="WP_239160644.1">
    <property type="nucleotide sequence ID" value="NZ_BOPH01000090.1"/>
</dbReference>
<proteinExistence type="predicted"/>
<evidence type="ECO:0000256" key="6">
    <source>
        <dbReference type="ARBA" id="ARBA00023136"/>
    </source>
</evidence>
<keyword evidence="3" id="KW-1003">Cell membrane</keyword>
<feature type="transmembrane region" description="Helical" evidence="7">
    <location>
        <begin position="169"/>
        <end position="190"/>
    </location>
</feature>
<dbReference type="SUPFAM" id="SSF103473">
    <property type="entry name" value="MFS general substrate transporter"/>
    <property type="match status" value="1"/>
</dbReference>
<evidence type="ECO:0000256" key="7">
    <source>
        <dbReference type="SAM" id="Phobius"/>
    </source>
</evidence>
<feature type="transmembrane region" description="Helical" evidence="7">
    <location>
        <begin position="50"/>
        <end position="70"/>
    </location>
</feature>
<sequence length="446" mass="44037">MSAGLAGTRRSTGWLVLALVCACQFMVILDASIVNVALPSIRRDLGFSPAGLSWVVNGYLLTFAGFMLLGGRAADLFGHRRMLVAGLVVFSASSLAAGLATGPEILVAARLVQGLGAAMLAPATVAVISVGFAEGPDRARAFGAWSASGGVGGMAGAVAGGALTTGLSWRWIFLVNVPIGAALVAVALIALSRTGSRRREPLDVAGAATGTAGLASFVYGVSAGHGGAVVVGLLLIVAFVALEARAARPMVPLRLFRIRGVAVGNAMLLLFGAIAIAMWYFTSLLLQNVFGYSALRAGLGQTPAAVMFVVTARAAAALLPRTGVRGRILAGCVGFVAGFGWLAAGSGGYLTGVLGPTLLVAAGIGLVFPSLMAAATADAAGGDAGTVGGLASTASQVGGSVGLAVLTAVAGGSSYGRVFLVAAGIGVALAAASVLLPGRRGEGFSG</sequence>
<evidence type="ECO:0000259" key="8">
    <source>
        <dbReference type="PROSITE" id="PS50850"/>
    </source>
</evidence>
<dbReference type="PROSITE" id="PS50850">
    <property type="entry name" value="MFS"/>
    <property type="match status" value="1"/>
</dbReference>
<feature type="transmembrane region" description="Helical" evidence="7">
    <location>
        <begin position="387"/>
        <end position="409"/>
    </location>
</feature>
<dbReference type="CDD" id="cd17321">
    <property type="entry name" value="MFS_MMR_MDR_like"/>
    <property type="match status" value="1"/>
</dbReference>
<evidence type="ECO:0000256" key="5">
    <source>
        <dbReference type="ARBA" id="ARBA00022989"/>
    </source>
</evidence>
<dbReference type="Pfam" id="PF07690">
    <property type="entry name" value="MFS_1"/>
    <property type="match status" value="1"/>
</dbReference>
<dbReference type="PANTHER" id="PTHR42718">
    <property type="entry name" value="MAJOR FACILITATOR SUPERFAMILY MULTIDRUG TRANSPORTER MFSC"/>
    <property type="match status" value="1"/>
</dbReference>
<evidence type="ECO:0000313" key="9">
    <source>
        <dbReference type="EMBL" id="GIJ71748.1"/>
    </source>
</evidence>
<protein>
    <submittedName>
        <fullName evidence="9">MFS transporter</fullName>
    </submittedName>
</protein>
<dbReference type="GO" id="GO:0005886">
    <property type="term" value="C:plasma membrane"/>
    <property type="evidence" value="ECO:0007669"/>
    <property type="project" value="UniProtKB-SubCell"/>
</dbReference>
<feature type="transmembrane region" description="Helical" evidence="7">
    <location>
        <begin position="293"/>
        <end position="316"/>
    </location>
</feature>
<evidence type="ECO:0000256" key="4">
    <source>
        <dbReference type="ARBA" id="ARBA00022692"/>
    </source>
</evidence>
<gene>
    <name evidence="9" type="ORF">Voc01_066650</name>
</gene>
<reference evidence="9" key="1">
    <citation type="submission" date="2021-01" db="EMBL/GenBank/DDBJ databases">
        <title>Whole genome shotgun sequence of Virgisporangium ochraceum NBRC 16418.</title>
        <authorList>
            <person name="Komaki H."/>
            <person name="Tamura T."/>
        </authorList>
    </citation>
    <scope>NUCLEOTIDE SEQUENCE</scope>
    <source>
        <strain evidence="9">NBRC 16418</strain>
    </source>
</reference>